<evidence type="ECO:0000256" key="1">
    <source>
        <dbReference type="SAM" id="SignalP"/>
    </source>
</evidence>
<sequence length="146" mass="16894">MRRLFMLWVCMCALGATTVWADSDKPIQYKDLPVAAQRFVERHFPGRKIALARMDAGFFDKSYDVIFVNGDKIEFDKKGDWKEMRSARGGVVPASAVPAAINTRVTRDYPGIYIMEIERDKNEYEVKLSNGRDLTFDKRFRLIDMD</sequence>
<evidence type="ECO:0000313" key="3">
    <source>
        <dbReference type="EMBL" id="HIX86480.1"/>
    </source>
</evidence>
<dbReference type="Proteomes" id="UP000823847">
    <property type="component" value="Unassembled WGS sequence"/>
</dbReference>
<feature type="signal peptide" evidence="1">
    <location>
        <begin position="1"/>
        <end position="21"/>
    </location>
</feature>
<feature type="chain" id="PRO_5038517159" evidence="1">
    <location>
        <begin position="22"/>
        <end position="146"/>
    </location>
</feature>
<dbReference type="Gene3D" id="3.40.1420.30">
    <property type="match status" value="1"/>
</dbReference>
<protein>
    <submittedName>
        <fullName evidence="3">PepSY-like domain-containing protein</fullName>
    </submittedName>
</protein>
<comment type="caution">
    <text evidence="3">The sequence shown here is derived from an EMBL/GenBank/DDBJ whole genome shotgun (WGS) entry which is preliminary data.</text>
</comment>
<gene>
    <name evidence="3" type="ORF">H9848_07725</name>
</gene>
<accession>A0A9D1XSE4</accession>
<feature type="domain" description="Putative beta-lactamase-inhibitor-like PepSY-like" evidence="2">
    <location>
        <begin position="61"/>
        <end position="143"/>
    </location>
</feature>
<dbReference type="InterPro" id="IPR021533">
    <property type="entry name" value="PepSY-like"/>
</dbReference>
<dbReference type="Pfam" id="PF11396">
    <property type="entry name" value="PepSY_like"/>
    <property type="match status" value="1"/>
</dbReference>
<organism evidence="3 4">
    <name type="scientific">Candidatus Parabacteroides intestinigallinarum</name>
    <dbReference type="NCBI Taxonomy" id="2838722"/>
    <lineage>
        <taxon>Bacteria</taxon>
        <taxon>Pseudomonadati</taxon>
        <taxon>Bacteroidota</taxon>
        <taxon>Bacteroidia</taxon>
        <taxon>Bacteroidales</taxon>
        <taxon>Tannerellaceae</taxon>
        <taxon>Parabacteroides</taxon>
    </lineage>
</organism>
<name>A0A9D1XSE4_9BACT</name>
<dbReference type="SUPFAM" id="SSF160574">
    <property type="entry name" value="BT0923-like"/>
    <property type="match status" value="1"/>
</dbReference>
<evidence type="ECO:0000313" key="4">
    <source>
        <dbReference type="Proteomes" id="UP000823847"/>
    </source>
</evidence>
<reference evidence="3" key="1">
    <citation type="journal article" date="2021" name="PeerJ">
        <title>Extensive microbial diversity within the chicken gut microbiome revealed by metagenomics and culture.</title>
        <authorList>
            <person name="Gilroy R."/>
            <person name="Ravi A."/>
            <person name="Getino M."/>
            <person name="Pursley I."/>
            <person name="Horton D.L."/>
            <person name="Alikhan N.F."/>
            <person name="Baker D."/>
            <person name="Gharbi K."/>
            <person name="Hall N."/>
            <person name="Watson M."/>
            <person name="Adriaenssens E.M."/>
            <person name="Foster-Nyarko E."/>
            <person name="Jarju S."/>
            <person name="Secka A."/>
            <person name="Antonio M."/>
            <person name="Oren A."/>
            <person name="Chaudhuri R.R."/>
            <person name="La Ragione R."/>
            <person name="Hildebrand F."/>
            <person name="Pallen M.J."/>
        </authorList>
    </citation>
    <scope>NUCLEOTIDE SEQUENCE</scope>
    <source>
        <strain evidence="3">ChiHecec2B26-12326</strain>
    </source>
</reference>
<dbReference type="EMBL" id="DXEN01000059">
    <property type="protein sequence ID" value="HIX86480.1"/>
    <property type="molecule type" value="Genomic_DNA"/>
</dbReference>
<proteinExistence type="predicted"/>
<reference evidence="3" key="2">
    <citation type="submission" date="2021-04" db="EMBL/GenBank/DDBJ databases">
        <authorList>
            <person name="Gilroy R."/>
        </authorList>
    </citation>
    <scope>NUCLEOTIDE SEQUENCE</scope>
    <source>
        <strain evidence="3">ChiHecec2B26-12326</strain>
    </source>
</reference>
<dbReference type="AlphaFoldDB" id="A0A9D1XSE4"/>
<keyword evidence="1" id="KW-0732">Signal</keyword>
<evidence type="ECO:0000259" key="2">
    <source>
        <dbReference type="Pfam" id="PF11396"/>
    </source>
</evidence>